<dbReference type="PANTHER" id="PTHR31638">
    <property type="entry name" value="DAZ-ASSOCIATED PROTEIN 2"/>
    <property type="match status" value="1"/>
</dbReference>
<dbReference type="EMBL" id="ABJB010351679">
    <property type="status" value="NOT_ANNOTATED_CDS"/>
    <property type="molecule type" value="Genomic_DNA"/>
</dbReference>
<keyword evidence="7" id="KW-0539">Nucleus</keyword>
<dbReference type="PANTHER" id="PTHR31638:SF3">
    <property type="entry name" value="DAZ-ASSOCIATED PROTEIN 2"/>
    <property type="match status" value="1"/>
</dbReference>
<evidence type="ECO:0000256" key="10">
    <source>
        <dbReference type="ARBA" id="ARBA00045449"/>
    </source>
</evidence>
<comment type="function">
    <text evidence="10">In unstressed cells, promotes SIAH1-mediated polyubiquitination and degradation of the serine/threonine-protein kinase HIPK2, probably by acting as a loading factor that potentiates complex formation between HIPK2 and ubiquitin ligase SIAH1. In response to DNA damage, localizes to the nucleus following phosphorylation by HIPK2 and modulates the expression of a subset of TP53/p53 target genes by binding to TP53 at target gene promoters. This limits the expression of a number of cell death-mediating TP53 target genes, reducing DNA damage-induced cell death. Enhances the binding of transcription factor TCF7L2/TCF4, a Wnt signaling pathway effector, to the promoters of target genes. Plays a role in stress granule formation.</text>
</comment>
<evidence type="ECO:0000256" key="4">
    <source>
        <dbReference type="ARBA" id="ARBA00022490"/>
    </source>
</evidence>
<dbReference type="EMBL" id="ABJB010178279">
    <property type="status" value="NOT_ANNOTATED_CDS"/>
    <property type="molecule type" value="Genomic_DNA"/>
</dbReference>
<dbReference type="GO" id="GO:0016607">
    <property type="term" value="C:nuclear speck"/>
    <property type="evidence" value="ECO:0007669"/>
    <property type="project" value="UniProtKB-SubCell"/>
</dbReference>
<evidence type="ECO:0000256" key="6">
    <source>
        <dbReference type="ARBA" id="ARBA00022843"/>
    </source>
</evidence>
<feature type="compositionally biased region" description="Pro residues" evidence="11">
    <location>
        <begin position="11"/>
        <end position="23"/>
    </location>
</feature>
<accession>B7PCU4</accession>
<keyword evidence="15" id="KW-1267">Proteomics identification</keyword>
<reference evidence="12 14" key="1">
    <citation type="submission" date="2008-03" db="EMBL/GenBank/DDBJ databases">
        <title>Annotation of Ixodes scapularis.</title>
        <authorList>
            <consortium name="Ixodes scapularis Genome Project Consortium"/>
            <person name="Caler E."/>
            <person name="Hannick L.I."/>
            <person name="Bidwell S."/>
            <person name="Joardar V."/>
            <person name="Thiagarajan M."/>
            <person name="Amedeo P."/>
            <person name="Galinsky K.J."/>
            <person name="Schobel S."/>
            <person name="Inman J."/>
            <person name="Hostetler J."/>
            <person name="Miller J."/>
            <person name="Hammond M."/>
            <person name="Megy K."/>
            <person name="Lawson D."/>
            <person name="Kodira C."/>
            <person name="Sutton G."/>
            <person name="Meyer J."/>
            <person name="Hill C.A."/>
            <person name="Birren B."/>
            <person name="Nene V."/>
            <person name="Collins F."/>
            <person name="Alarcon-Chaidez F."/>
            <person name="Wikel S."/>
            <person name="Strausberg R."/>
        </authorList>
    </citation>
    <scope>NUCLEOTIDE SEQUENCE [LARGE SCALE GENOMIC DNA]</scope>
    <source>
        <strain evidence="14">Wikel</strain>
        <strain evidence="12">Wikel colony</strain>
    </source>
</reference>
<organism>
    <name type="scientific">Ixodes scapularis</name>
    <name type="common">Black-legged tick</name>
    <name type="synonym">Deer tick</name>
    <dbReference type="NCBI Taxonomy" id="6945"/>
    <lineage>
        <taxon>Eukaryota</taxon>
        <taxon>Metazoa</taxon>
        <taxon>Ecdysozoa</taxon>
        <taxon>Arthropoda</taxon>
        <taxon>Chelicerata</taxon>
        <taxon>Arachnida</taxon>
        <taxon>Acari</taxon>
        <taxon>Parasitiformes</taxon>
        <taxon>Ixodida</taxon>
        <taxon>Ixodoidea</taxon>
        <taxon>Ixodidae</taxon>
        <taxon>Ixodinae</taxon>
        <taxon>Ixodes</taxon>
    </lineage>
</organism>
<dbReference type="InterPro" id="IPR022730">
    <property type="entry name" value="DAZ_assoc-2"/>
</dbReference>
<keyword evidence="5" id="KW-0597">Phosphoprotein</keyword>
<dbReference type="PaxDb" id="6945-B7PCU4"/>
<comment type="subcellular location">
    <subcellularLocation>
        <location evidence="1">Cytoplasm</location>
        <location evidence="1">Stress granule</location>
    </subcellularLocation>
    <subcellularLocation>
        <location evidence="2">Nucleus speckle</location>
    </subcellularLocation>
</comment>
<feature type="region of interest" description="Disordered" evidence="11">
    <location>
        <begin position="1"/>
        <end position="23"/>
    </location>
</feature>
<feature type="region of interest" description="Disordered" evidence="11">
    <location>
        <begin position="37"/>
        <end position="85"/>
    </location>
</feature>
<dbReference type="VEuPathDB" id="VectorBase:ISCW003164"/>
<dbReference type="InParanoid" id="B7PCU4"/>
<dbReference type="AlphaFoldDB" id="B7PCU4"/>
<dbReference type="Proteomes" id="UP000001555">
    <property type="component" value="Unassembled WGS sequence"/>
</dbReference>
<evidence type="ECO:0000256" key="7">
    <source>
        <dbReference type="ARBA" id="ARBA00023242"/>
    </source>
</evidence>
<dbReference type="EMBL" id="ABJB010097485">
    <property type="status" value="NOT_ANNOTATED_CDS"/>
    <property type="molecule type" value="Genomic_DNA"/>
</dbReference>
<evidence type="ECO:0000256" key="11">
    <source>
        <dbReference type="SAM" id="MobiDB-lite"/>
    </source>
</evidence>
<dbReference type="VEuPathDB" id="VectorBase:ISCP_006623"/>
<evidence type="ECO:0000256" key="2">
    <source>
        <dbReference type="ARBA" id="ARBA00004324"/>
    </source>
</evidence>
<sequence length="160" mass="16422">MYPGASAPAYPGDPPPPYTAPYPAPYPAGGFPASHSLPSGGGYWPQPQTTQPMDHAAKMYPAPGQGYGQAPPAPPQYAGASYPQQPVVPQANQTTVYHVPDAFDAGARFSANTPASIPPPPPGVMPNAAQLAAMQGNQVVLGQKKSTFLSGTGGAGYTFW</sequence>
<gene>
    <name evidence="13" type="primary">8028016</name>
    <name evidence="12" type="ORF">IscW_ISCW003164</name>
</gene>
<evidence type="ECO:0000256" key="5">
    <source>
        <dbReference type="ARBA" id="ARBA00022553"/>
    </source>
</evidence>
<protein>
    <recommendedName>
        <fullName evidence="3">DAZ-associated protein 2</fullName>
    </recommendedName>
    <alternativeName>
        <fullName evidence="8">Deleted in azoospermia-associated protein 2</fullName>
    </alternativeName>
    <alternativeName>
        <fullName evidence="9">Proline-rich transcript in brain protein</fullName>
    </alternativeName>
</protein>
<evidence type="ECO:0000256" key="9">
    <source>
        <dbReference type="ARBA" id="ARBA00034352"/>
    </source>
</evidence>
<dbReference type="Pfam" id="PF11029">
    <property type="entry name" value="DAZAP2"/>
    <property type="match status" value="1"/>
</dbReference>
<keyword evidence="4" id="KW-0963">Cytoplasm</keyword>
<evidence type="ECO:0000256" key="3">
    <source>
        <dbReference type="ARBA" id="ARBA00014066"/>
    </source>
</evidence>
<keyword evidence="6" id="KW-0832">Ubl conjugation</keyword>
<dbReference type="VEuPathDB" id="VectorBase:ISCI003164"/>
<evidence type="ECO:0000256" key="8">
    <source>
        <dbReference type="ARBA" id="ARBA00032174"/>
    </source>
</evidence>
<dbReference type="EMBL" id="DS686168">
    <property type="protein sequence ID" value="EEC04416.1"/>
    <property type="molecule type" value="Genomic_DNA"/>
</dbReference>
<dbReference type="HOGENOM" id="CLU_1410104_0_0_1"/>
<evidence type="ECO:0007829" key="15">
    <source>
        <dbReference type="PeptideAtlas" id="B7PCU4"/>
    </source>
</evidence>
<proteinExistence type="evidence at protein level"/>
<feature type="compositionally biased region" description="Low complexity" evidence="11">
    <location>
        <begin position="60"/>
        <end position="85"/>
    </location>
</feature>
<dbReference type="KEGG" id="isc:8028016"/>
<evidence type="ECO:0000313" key="13">
    <source>
        <dbReference type="EnsemblMetazoa" id="ISCW003164-PA"/>
    </source>
</evidence>
<name>B7PCU4_IXOSC</name>
<dbReference type="GO" id="GO:0010494">
    <property type="term" value="C:cytoplasmic stress granule"/>
    <property type="evidence" value="ECO:0007669"/>
    <property type="project" value="UniProtKB-SubCell"/>
</dbReference>
<evidence type="ECO:0000256" key="1">
    <source>
        <dbReference type="ARBA" id="ARBA00004210"/>
    </source>
</evidence>
<feature type="compositionally biased region" description="Low complexity" evidence="11">
    <location>
        <begin position="1"/>
        <end position="10"/>
    </location>
</feature>
<evidence type="ECO:0000313" key="12">
    <source>
        <dbReference type="EMBL" id="EEC04416.1"/>
    </source>
</evidence>
<dbReference type="EMBL" id="ABJB010266248">
    <property type="status" value="NOT_ANNOTATED_CDS"/>
    <property type="molecule type" value="Genomic_DNA"/>
</dbReference>
<dbReference type="OrthoDB" id="6514304at2759"/>
<evidence type="ECO:0000313" key="14">
    <source>
        <dbReference type="Proteomes" id="UP000001555"/>
    </source>
</evidence>
<dbReference type="EnsemblMetazoa" id="ISCW003164-RA">
    <property type="protein sequence ID" value="ISCW003164-PA"/>
    <property type="gene ID" value="ISCW003164"/>
</dbReference>
<reference evidence="13" key="2">
    <citation type="submission" date="2020-05" db="UniProtKB">
        <authorList>
            <consortium name="EnsemblMetazoa"/>
        </authorList>
    </citation>
    <scope>IDENTIFICATION</scope>
    <source>
        <strain evidence="13">wikel</strain>
    </source>
</reference>
<keyword evidence="14" id="KW-1185">Reference proteome</keyword>